<dbReference type="InterPro" id="IPR035437">
    <property type="entry name" value="SNase_OB-fold_sf"/>
</dbReference>
<evidence type="ECO:0000313" key="1">
    <source>
        <dbReference type="EMBL" id="CUS38415.1"/>
    </source>
</evidence>
<reference evidence="2" key="1">
    <citation type="submission" date="2015-10" db="EMBL/GenBank/DDBJ databases">
        <authorList>
            <person name="Luecker S."/>
            <person name="Luecker S."/>
        </authorList>
    </citation>
    <scope>NUCLEOTIDE SEQUENCE [LARGE SCALE GENOMIC DNA]</scope>
</reference>
<evidence type="ECO:0000313" key="2">
    <source>
        <dbReference type="Proteomes" id="UP000198736"/>
    </source>
</evidence>
<dbReference type="AlphaFoldDB" id="A0A0S4LMB8"/>
<proteinExistence type="predicted"/>
<name>A0A0S4LMB8_9BACT</name>
<gene>
    <name evidence="1" type="ORF">COMA2_50075</name>
</gene>
<accession>A0A0S4LMB8</accession>
<keyword evidence="2" id="KW-1185">Reference proteome</keyword>
<dbReference type="OrthoDB" id="9775118at2"/>
<dbReference type="EMBL" id="CZPZ01000032">
    <property type="protein sequence ID" value="CUS38415.1"/>
    <property type="molecule type" value="Genomic_DNA"/>
</dbReference>
<organism evidence="1 2">
    <name type="scientific">Candidatus Nitrospira nitrificans</name>
    <dbReference type="NCBI Taxonomy" id="1742973"/>
    <lineage>
        <taxon>Bacteria</taxon>
        <taxon>Pseudomonadati</taxon>
        <taxon>Nitrospirota</taxon>
        <taxon>Nitrospiria</taxon>
        <taxon>Nitrospirales</taxon>
        <taxon>Nitrospiraceae</taxon>
        <taxon>Nitrospira</taxon>
    </lineage>
</organism>
<dbReference type="STRING" id="1742973.COMA2_50075"/>
<dbReference type="Proteomes" id="UP000198736">
    <property type="component" value="Unassembled WGS sequence"/>
</dbReference>
<dbReference type="Gene3D" id="2.40.50.90">
    <property type="match status" value="1"/>
</dbReference>
<sequence>MSDAFFTMNGNVRAIGSIRRGANGQPQSLEGSIPDGDTAGIHIEGSGSVRFLGVDTPEKNFSLAGASAQRRLDSSEWEDYLTDPFLPRFGPFNIDTDLAAHLRARVGAGAGINHRVHGDNAERALIGLIQADMAALGQTPGTFGYFLSFSFEVFDSFGRFLAFINRNQPNRNSPGPRPPTYNERMLEQGAAMPFFVWPNIDPFRESPSILDAVLVPGTANRVAESTPGLRRARVLARQARASGIGIFNPSNPLRFEAFEVRYLGRREAPDRAVIDLSRNDNVMLQPQHYFRIPHAEDRLFIPPSFVPLFVSRGWRLEGWS</sequence>
<dbReference type="RefSeq" id="WP_090900373.1">
    <property type="nucleotide sequence ID" value="NZ_CZPZ01000032.1"/>
</dbReference>
<protein>
    <submittedName>
        <fullName evidence="1">Uncharacterized protein</fullName>
    </submittedName>
</protein>